<dbReference type="AlphaFoldDB" id="A0A498CAZ5"/>
<sequence>MPPVNGTDTMPATSAAMSALPPRGTMAWAMTPGSTHGIAPWRDLIGR</sequence>
<reference evidence="1" key="2">
    <citation type="submission" date="2018-10" db="EMBL/GenBank/DDBJ databases">
        <authorList>
            <person name="Whitman W."/>
            <person name="Huntemann M."/>
            <person name="Clum A."/>
            <person name="Pillay M."/>
            <person name="Palaniappan K."/>
            <person name="Varghese N."/>
            <person name="Mikhailova N."/>
            <person name="Stamatis D."/>
            <person name="Reddy T."/>
            <person name="Daum C."/>
            <person name="Shapiro N."/>
            <person name="Ivanova N."/>
            <person name="Kyrpides N."/>
            <person name="Woyke T."/>
        </authorList>
    </citation>
    <scope>NUCLEOTIDE SEQUENCE</scope>
    <source>
        <strain evidence="1">S2T63</strain>
    </source>
</reference>
<comment type="caution">
    <text evidence="1">The sequence shown here is derived from an EMBL/GenBank/DDBJ whole genome shotgun (WGS) entry which is preliminary data.</text>
</comment>
<dbReference type="EMBL" id="RCDB01000001">
    <property type="protein sequence ID" value="RLK53044.1"/>
    <property type="molecule type" value="Genomic_DNA"/>
</dbReference>
<protein>
    <submittedName>
        <fullName evidence="1">Uncharacterized protein</fullName>
    </submittedName>
</protein>
<reference evidence="1" key="1">
    <citation type="journal article" date="2015" name="Stand. Genomic Sci.">
        <title>Genomic Encyclopedia of Bacterial and Archaeal Type Strains, Phase III: the genomes of soil and plant-associated and newly described type strains.</title>
        <authorList>
            <person name="Whitman W.B."/>
            <person name="Woyke T."/>
            <person name="Klenk H.P."/>
            <person name="Zhou Y."/>
            <person name="Lilburn T.G."/>
            <person name="Beck B.J."/>
            <person name="De Vos P."/>
            <person name="Vandamme P."/>
            <person name="Eisen J.A."/>
            <person name="Garrity G."/>
            <person name="Hugenholtz P."/>
            <person name="Kyrpides N.C."/>
        </authorList>
    </citation>
    <scope>NUCLEOTIDE SEQUENCE [LARGE SCALE GENOMIC DNA]</scope>
    <source>
        <strain evidence="1">S2T63</strain>
    </source>
</reference>
<organism evidence="1 2">
    <name type="scientific">Microbacterium telephonicum</name>
    <dbReference type="NCBI Taxonomy" id="1714841"/>
    <lineage>
        <taxon>Bacteria</taxon>
        <taxon>Bacillati</taxon>
        <taxon>Actinomycetota</taxon>
        <taxon>Actinomycetes</taxon>
        <taxon>Micrococcales</taxon>
        <taxon>Microbacteriaceae</taxon>
        <taxon>Microbacterium</taxon>
    </lineage>
</organism>
<accession>A0A498CAZ5</accession>
<evidence type="ECO:0000313" key="1">
    <source>
        <dbReference type="EMBL" id="RLK53044.1"/>
    </source>
</evidence>
<evidence type="ECO:0000313" key="2">
    <source>
        <dbReference type="Proteomes" id="UP000273158"/>
    </source>
</evidence>
<name>A0A498CAZ5_9MICO</name>
<dbReference type="Proteomes" id="UP000273158">
    <property type="component" value="Unassembled WGS sequence"/>
</dbReference>
<gene>
    <name evidence="1" type="ORF">C7474_1006</name>
</gene>
<keyword evidence="2" id="KW-1185">Reference proteome</keyword>
<proteinExistence type="predicted"/>